<protein>
    <submittedName>
        <fullName evidence="1">Uncharacterized protein</fullName>
    </submittedName>
</protein>
<proteinExistence type="predicted"/>
<dbReference type="EMBL" id="JAHXZJ010001864">
    <property type="protein sequence ID" value="KAH0549660.1"/>
    <property type="molecule type" value="Genomic_DNA"/>
</dbReference>
<name>A0AAV7IBJ1_COTGL</name>
<accession>A0AAV7IBJ1</accession>
<evidence type="ECO:0000313" key="2">
    <source>
        <dbReference type="Proteomes" id="UP000826195"/>
    </source>
</evidence>
<evidence type="ECO:0000313" key="1">
    <source>
        <dbReference type="EMBL" id="KAH0549660.1"/>
    </source>
</evidence>
<dbReference type="Proteomes" id="UP000826195">
    <property type="component" value="Unassembled WGS sequence"/>
</dbReference>
<keyword evidence="2" id="KW-1185">Reference proteome</keyword>
<sequence>MACTDICSFARYAIYPQAWINDGEAEEEIMQLVKNQLQVLMGAGVSCEGTTIIISLSSSSSSSSVGDAMDLDINKQDISDLLRGDIDWFYENLDLDDLEYDSDIQVLESNDSNNQPQALNLSSPAQLQALDLSTAVSSDSLP</sequence>
<reference evidence="1 2" key="1">
    <citation type="journal article" date="2021" name="J. Hered.">
        <title>A chromosome-level genome assembly of the parasitoid wasp, Cotesia glomerata (Hymenoptera: Braconidae).</title>
        <authorList>
            <person name="Pinto B.J."/>
            <person name="Weis J.J."/>
            <person name="Gamble T."/>
            <person name="Ode P.J."/>
            <person name="Paul R."/>
            <person name="Zaspel J.M."/>
        </authorList>
    </citation>
    <scope>NUCLEOTIDE SEQUENCE [LARGE SCALE GENOMIC DNA]</scope>
    <source>
        <strain evidence="1">CgM1</strain>
    </source>
</reference>
<dbReference type="AlphaFoldDB" id="A0AAV7IBJ1"/>
<gene>
    <name evidence="1" type="ORF">KQX54_011862</name>
</gene>
<organism evidence="1 2">
    <name type="scientific">Cotesia glomerata</name>
    <name type="common">Lepidopteran parasitic wasp</name>
    <name type="synonym">Apanteles glomeratus</name>
    <dbReference type="NCBI Taxonomy" id="32391"/>
    <lineage>
        <taxon>Eukaryota</taxon>
        <taxon>Metazoa</taxon>
        <taxon>Ecdysozoa</taxon>
        <taxon>Arthropoda</taxon>
        <taxon>Hexapoda</taxon>
        <taxon>Insecta</taxon>
        <taxon>Pterygota</taxon>
        <taxon>Neoptera</taxon>
        <taxon>Endopterygota</taxon>
        <taxon>Hymenoptera</taxon>
        <taxon>Apocrita</taxon>
        <taxon>Ichneumonoidea</taxon>
        <taxon>Braconidae</taxon>
        <taxon>Microgastrinae</taxon>
        <taxon>Cotesia</taxon>
    </lineage>
</organism>
<comment type="caution">
    <text evidence="1">The sequence shown here is derived from an EMBL/GenBank/DDBJ whole genome shotgun (WGS) entry which is preliminary data.</text>
</comment>